<dbReference type="EMBL" id="JARKNE010000008">
    <property type="protein sequence ID" value="KAK5810464.1"/>
    <property type="molecule type" value="Genomic_DNA"/>
</dbReference>
<evidence type="ECO:0008006" key="3">
    <source>
        <dbReference type="Google" id="ProtNLM"/>
    </source>
</evidence>
<sequence>MVKTERRIQLSSDGMIGKCSVFEAKLWGILDGVTLVQGRQHDRVLVQADNLKVIGVIEEALSKGSYSAIIKCIIQLLQNEGN</sequence>
<organism evidence="1 2">
    <name type="scientific">Gossypium arboreum</name>
    <name type="common">Tree cotton</name>
    <name type="synonym">Gossypium nanking</name>
    <dbReference type="NCBI Taxonomy" id="29729"/>
    <lineage>
        <taxon>Eukaryota</taxon>
        <taxon>Viridiplantae</taxon>
        <taxon>Streptophyta</taxon>
        <taxon>Embryophyta</taxon>
        <taxon>Tracheophyta</taxon>
        <taxon>Spermatophyta</taxon>
        <taxon>Magnoliopsida</taxon>
        <taxon>eudicotyledons</taxon>
        <taxon>Gunneridae</taxon>
        <taxon>Pentapetalae</taxon>
        <taxon>rosids</taxon>
        <taxon>malvids</taxon>
        <taxon>Malvales</taxon>
        <taxon>Malvaceae</taxon>
        <taxon>Malvoideae</taxon>
        <taxon>Gossypium</taxon>
    </lineage>
</organism>
<reference evidence="1 2" key="1">
    <citation type="submission" date="2023-03" db="EMBL/GenBank/DDBJ databases">
        <title>WGS of Gossypium arboreum.</title>
        <authorList>
            <person name="Yu D."/>
        </authorList>
    </citation>
    <scope>NUCLEOTIDE SEQUENCE [LARGE SCALE GENOMIC DNA]</scope>
    <source>
        <tissue evidence="1">Leaf</tissue>
    </source>
</reference>
<evidence type="ECO:0000313" key="2">
    <source>
        <dbReference type="Proteomes" id="UP001358586"/>
    </source>
</evidence>
<comment type="caution">
    <text evidence="1">The sequence shown here is derived from an EMBL/GenBank/DDBJ whole genome shotgun (WGS) entry which is preliminary data.</text>
</comment>
<protein>
    <recommendedName>
        <fullName evidence="3">RNase H type-1 domain-containing protein</fullName>
    </recommendedName>
</protein>
<gene>
    <name evidence="1" type="ORF">PVK06_025776</name>
</gene>
<proteinExistence type="predicted"/>
<keyword evidence="2" id="KW-1185">Reference proteome</keyword>
<evidence type="ECO:0000313" key="1">
    <source>
        <dbReference type="EMBL" id="KAK5810464.1"/>
    </source>
</evidence>
<name>A0ABR0NWZ1_GOSAR</name>
<dbReference type="Proteomes" id="UP001358586">
    <property type="component" value="Chromosome 8"/>
</dbReference>
<accession>A0ABR0NWZ1</accession>